<dbReference type="Proteomes" id="UP001159363">
    <property type="component" value="Chromosome 4"/>
</dbReference>
<keyword evidence="2" id="KW-1185">Reference proteome</keyword>
<reference evidence="1 2" key="1">
    <citation type="submission" date="2023-02" db="EMBL/GenBank/DDBJ databases">
        <title>LHISI_Scaffold_Assembly.</title>
        <authorList>
            <person name="Stuart O.P."/>
            <person name="Cleave R."/>
            <person name="Magrath M.J.L."/>
            <person name="Mikheyev A.S."/>
        </authorList>
    </citation>
    <scope>NUCLEOTIDE SEQUENCE [LARGE SCALE GENOMIC DNA]</scope>
    <source>
        <strain evidence="1">Daus_M_001</strain>
        <tissue evidence="1">Leg muscle</tissue>
    </source>
</reference>
<evidence type="ECO:0000313" key="1">
    <source>
        <dbReference type="EMBL" id="KAJ8883015.1"/>
    </source>
</evidence>
<comment type="caution">
    <text evidence="1">The sequence shown here is derived from an EMBL/GenBank/DDBJ whole genome shotgun (WGS) entry which is preliminary data.</text>
</comment>
<organism evidence="1 2">
    <name type="scientific">Dryococelus australis</name>
    <dbReference type="NCBI Taxonomy" id="614101"/>
    <lineage>
        <taxon>Eukaryota</taxon>
        <taxon>Metazoa</taxon>
        <taxon>Ecdysozoa</taxon>
        <taxon>Arthropoda</taxon>
        <taxon>Hexapoda</taxon>
        <taxon>Insecta</taxon>
        <taxon>Pterygota</taxon>
        <taxon>Neoptera</taxon>
        <taxon>Polyneoptera</taxon>
        <taxon>Phasmatodea</taxon>
        <taxon>Verophasmatodea</taxon>
        <taxon>Anareolatae</taxon>
        <taxon>Phasmatidae</taxon>
        <taxon>Eurycanthinae</taxon>
        <taxon>Dryococelus</taxon>
    </lineage>
</organism>
<protein>
    <submittedName>
        <fullName evidence="1">Uncharacterized protein</fullName>
    </submittedName>
</protein>
<dbReference type="EMBL" id="JARBHB010000005">
    <property type="protein sequence ID" value="KAJ8883015.1"/>
    <property type="molecule type" value="Genomic_DNA"/>
</dbReference>
<accession>A0ABQ9HFK0</accession>
<sequence>MMVSFHSSFSLGDGAAVGVLVRLLASHQSEMGPIAGGVAPGSSHVGIVPDDAAGRRVILGISRFPRPCVPALLPRFTLIGSQDLAVKSRPNLFTHSSGDAQVHLLASSNYSLWRFRGDVPVAVKHALLVGQGGGDSVREEKRRIEYIRVEGRPCVTDFDLQRRNANPTTEAENPFTSRYSTFPCSLLAVAAMHRDFDLQAKLYNVMDKYSDVNCALVACFQSRGRRLGHLSPGGVKYRVGQWLKRTGLDSRWGRSRIFAFGNRAGRCRWYTGFLGDLTFPPLLHSGAVPYSSRFTLIGSRDLGVKSRINLSAPLDSNWIYSGKLFCQLFLFCRNVAVANIAVDLKRFCEVSAARPGFGSELMIDNSQNHGRCYFRVNHLPAQSPAPGSLSRVLQSSVLAKNTGLIRLDSYSRLYRCCRCQLCIGCLLSRWKATIGPAFSRRRQTPCVPMAKVIQTHVFRSPACPKTNLLIPQFSRTGVITKIDKIKESSIARAKNSSQMFVEYSVSRGKTVYHFTGRHVVPKRVLVCLAGVTVLGAEVGQTVVLACPERALADASRSPTLAAPLFRGSEESRDGAREGVSIADMKCRHFSSPYAGKSEREGGLCMRRACQGSRDPFPYFPAYHPPPLQPPCISELPRRSRFRKPLSVDAETRLPRALQIKADSWTEFSPTVGCSRGIGSCSTCPWLGVEGELVVAQPASFRAGTDVWSGGRDGFVIPKRHLLSSLAPARFSVRRFEIHLCSTGRIFFVNVDINVYIAGCQLIDIEI</sequence>
<evidence type="ECO:0000313" key="2">
    <source>
        <dbReference type="Proteomes" id="UP001159363"/>
    </source>
</evidence>
<name>A0ABQ9HFK0_9NEOP</name>
<proteinExistence type="predicted"/>
<gene>
    <name evidence="1" type="ORF">PR048_014854</name>
</gene>